<sequence>MGFIHFLSIGVALITLINQFYIEGMSAPKYLSIEGWKECVESDPIETYEVYCLPKVKKQNCSKNAWKQLKVSKNILNIINLIFINLFK</sequence>
<comment type="caution">
    <text evidence="2">The sequence shown here is derived from an EMBL/GenBank/DDBJ whole genome shotgun (WGS) entry which is preliminary data.</text>
</comment>
<evidence type="ECO:0008006" key="4">
    <source>
        <dbReference type="Google" id="ProtNLM"/>
    </source>
</evidence>
<gene>
    <name evidence="2" type="ORF">Mgra_00004774</name>
</gene>
<keyword evidence="3" id="KW-1185">Reference proteome</keyword>
<name>A0A8S9ZRJ7_9BILA</name>
<proteinExistence type="predicted"/>
<dbReference type="Proteomes" id="UP000605970">
    <property type="component" value="Unassembled WGS sequence"/>
</dbReference>
<feature type="chain" id="PRO_5035912632" description="Innexin" evidence="1">
    <location>
        <begin position="20"/>
        <end position="88"/>
    </location>
</feature>
<evidence type="ECO:0000256" key="1">
    <source>
        <dbReference type="SAM" id="SignalP"/>
    </source>
</evidence>
<feature type="signal peptide" evidence="1">
    <location>
        <begin position="1"/>
        <end position="19"/>
    </location>
</feature>
<accession>A0A8S9ZRJ7</accession>
<keyword evidence="1" id="KW-0732">Signal</keyword>
<reference evidence="2" key="1">
    <citation type="journal article" date="2020" name="Ecol. Evol.">
        <title>Genome structure and content of the rice root-knot nematode (Meloidogyne graminicola).</title>
        <authorList>
            <person name="Phan N.T."/>
            <person name="Danchin E.G.J."/>
            <person name="Klopp C."/>
            <person name="Perfus-Barbeoch L."/>
            <person name="Kozlowski D.K."/>
            <person name="Koutsovoulos G.D."/>
            <person name="Lopez-Roques C."/>
            <person name="Bouchez O."/>
            <person name="Zahm M."/>
            <person name="Besnard G."/>
            <person name="Bellafiore S."/>
        </authorList>
    </citation>
    <scope>NUCLEOTIDE SEQUENCE</scope>
    <source>
        <strain evidence="2">VN-18</strain>
    </source>
</reference>
<protein>
    <recommendedName>
        <fullName evidence="4">Innexin</fullName>
    </recommendedName>
</protein>
<evidence type="ECO:0000313" key="3">
    <source>
        <dbReference type="Proteomes" id="UP000605970"/>
    </source>
</evidence>
<evidence type="ECO:0000313" key="2">
    <source>
        <dbReference type="EMBL" id="KAF7635862.1"/>
    </source>
</evidence>
<organism evidence="2 3">
    <name type="scientific">Meloidogyne graminicola</name>
    <dbReference type="NCBI Taxonomy" id="189291"/>
    <lineage>
        <taxon>Eukaryota</taxon>
        <taxon>Metazoa</taxon>
        <taxon>Ecdysozoa</taxon>
        <taxon>Nematoda</taxon>
        <taxon>Chromadorea</taxon>
        <taxon>Rhabditida</taxon>
        <taxon>Tylenchina</taxon>
        <taxon>Tylenchomorpha</taxon>
        <taxon>Tylenchoidea</taxon>
        <taxon>Meloidogynidae</taxon>
        <taxon>Meloidogyninae</taxon>
        <taxon>Meloidogyne</taxon>
    </lineage>
</organism>
<dbReference type="AlphaFoldDB" id="A0A8S9ZRJ7"/>
<dbReference type="EMBL" id="JABEBT010000037">
    <property type="protein sequence ID" value="KAF7635862.1"/>
    <property type="molecule type" value="Genomic_DNA"/>
</dbReference>